<dbReference type="RefSeq" id="WP_249697435.1">
    <property type="nucleotide sequence ID" value="NZ_JAMFLX010000001.1"/>
</dbReference>
<dbReference type="InterPro" id="IPR036514">
    <property type="entry name" value="SGNH_hydro_sf"/>
</dbReference>
<gene>
    <name evidence="1" type="ORF">M3P05_01370</name>
</gene>
<dbReference type="Gene3D" id="3.40.50.1110">
    <property type="entry name" value="SGNH hydrolase"/>
    <property type="match status" value="1"/>
</dbReference>
<comment type="caution">
    <text evidence="1">The sequence shown here is derived from an EMBL/GenBank/DDBJ whole genome shotgun (WGS) entry which is preliminary data.</text>
</comment>
<reference evidence="1 2" key="1">
    <citation type="submission" date="2022-05" db="EMBL/GenBank/DDBJ databases">
        <authorList>
            <person name="Park J.-S."/>
        </authorList>
    </citation>
    <scope>NUCLEOTIDE SEQUENCE [LARGE SCALE GENOMIC DNA]</scope>
    <source>
        <strain evidence="1 2">2012CJ34-2</strain>
    </source>
</reference>
<sequence length="517" mass="58276">MTTVRSVLVTLFTLWFLVPAWSDDQPFSPVTIKHMVVFGNAHSDTGNTRELFDELAGRKKPSRLRQDIRYHGPDVIDAASSLAMTSIAWVPIWYYGWDFWLDSIPVLADYTVSKRLMAITGASLLLNQTGLGHILSRPLDLFIDRSQILLNAILWLYPSIGLPVLPPGKLYDKSGRFTNGSRVWAEVLAKQLGLDPDKQSDFVCMAYAGSHVRQRLSEDDMISFSALLANIDMGMTIASTLFKKGASSSEREGFWGQVADNMTPEGQSRFKNLLKDGIPPSFEFMVEDYGDRSEYADVREPESTLYVISYGADDYVIDEADPQDVIDSLRDGIEKLIARDNAQHFLITELQDPLQFPSTRNFLDSRKQDIQEKVNRHNDLLEDMIGRLMDTFPSVAITLISDKANHSELIRKNNLSSEPCLRLAEHKERSSPTHTVLKIPSMSKKTQLTDTIVQDGSSLSAASRFIGRTVARCNKPNQYYFYDGFNLTDKAHSLIAGAVCRRLEEQGYKISCRKAFF</sequence>
<accession>A0ABT0PDH6</accession>
<evidence type="ECO:0000313" key="2">
    <source>
        <dbReference type="Proteomes" id="UP001203338"/>
    </source>
</evidence>
<evidence type="ECO:0000313" key="1">
    <source>
        <dbReference type="EMBL" id="MCL6268603.1"/>
    </source>
</evidence>
<dbReference type="GO" id="GO:0016787">
    <property type="term" value="F:hydrolase activity"/>
    <property type="evidence" value="ECO:0007669"/>
    <property type="project" value="UniProtKB-KW"/>
</dbReference>
<dbReference type="SUPFAM" id="SSF52266">
    <property type="entry name" value="SGNH hydrolase"/>
    <property type="match status" value="1"/>
</dbReference>
<name>A0ABT0PDH6_9GAMM</name>
<keyword evidence="2" id="KW-1185">Reference proteome</keyword>
<protein>
    <submittedName>
        <fullName evidence="1">SGNH/GDSL hydrolase family protein</fullName>
    </submittedName>
</protein>
<proteinExistence type="predicted"/>
<organism evidence="1 2">
    <name type="scientific">Parendozoicomonas callyspongiae</name>
    <dbReference type="NCBI Taxonomy" id="2942213"/>
    <lineage>
        <taxon>Bacteria</taxon>
        <taxon>Pseudomonadati</taxon>
        <taxon>Pseudomonadota</taxon>
        <taxon>Gammaproteobacteria</taxon>
        <taxon>Oceanospirillales</taxon>
        <taxon>Endozoicomonadaceae</taxon>
        <taxon>Parendozoicomonas</taxon>
    </lineage>
</organism>
<dbReference type="InterPro" id="IPR001087">
    <property type="entry name" value="GDSL"/>
</dbReference>
<dbReference type="Proteomes" id="UP001203338">
    <property type="component" value="Unassembled WGS sequence"/>
</dbReference>
<dbReference type="EMBL" id="JAMFLX010000001">
    <property type="protein sequence ID" value="MCL6268603.1"/>
    <property type="molecule type" value="Genomic_DNA"/>
</dbReference>
<dbReference type="Pfam" id="PF00657">
    <property type="entry name" value="Lipase_GDSL"/>
    <property type="match status" value="1"/>
</dbReference>
<keyword evidence="1" id="KW-0378">Hydrolase</keyword>